<evidence type="ECO:0000313" key="10">
    <source>
        <dbReference type="Proteomes" id="UP001597083"/>
    </source>
</evidence>
<evidence type="ECO:0000313" key="9">
    <source>
        <dbReference type="EMBL" id="MFD0851816.1"/>
    </source>
</evidence>
<accession>A0ABW3CBF9</accession>
<protein>
    <submittedName>
        <fullName evidence="9">MFS transporter</fullName>
    </submittedName>
</protein>
<evidence type="ECO:0000256" key="4">
    <source>
        <dbReference type="ARBA" id="ARBA00022692"/>
    </source>
</evidence>
<keyword evidence="5 7" id="KW-1133">Transmembrane helix</keyword>
<dbReference type="InterPro" id="IPR036259">
    <property type="entry name" value="MFS_trans_sf"/>
</dbReference>
<dbReference type="Proteomes" id="UP001597083">
    <property type="component" value="Unassembled WGS sequence"/>
</dbReference>
<evidence type="ECO:0000256" key="6">
    <source>
        <dbReference type="ARBA" id="ARBA00023136"/>
    </source>
</evidence>
<feature type="non-terminal residue" evidence="9">
    <location>
        <position position="175"/>
    </location>
</feature>
<dbReference type="InterPro" id="IPR011701">
    <property type="entry name" value="MFS"/>
</dbReference>
<feature type="transmembrane region" description="Helical" evidence="7">
    <location>
        <begin position="155"/>
        <end position="174"/>
    </location>
</feature>
<keyword evidence="2" id="KW-0813">Transport</keyword>
<gene>
    <name evidence="9" type="ORF">ACFQ07_06270</name>
</gene>
<feature type="transmembrane region" description="Helical" evidence="7">
    <location>
        <begin position="86"/>
        <end position="104"/>
    </location>
</feature>
<evidence type="ECO:0000256" key="5">
    <source>
        <dbReference type="ARBA" id="ARBA00022989"/>
    </source>
</evidence>
<evidence type="ECO:0000259" key="8">
    <source>
        <dbReference type="PROSITE" id="PS50850"/>
    </source>
</evidence>
<evidence type="ECO:0000256" key="2">
    <source>
        <dbReference type="ARBA" id="ARBA00022448"/>
    </source>
</evidence>
<dbReference type="Gene3D" id="1.20.1250.20">
    <property type="entry name" value="MFS general substrate transporter like domains"/>
    <property type="match status" value="1"/>
</dbReference>
<dbReference type="PROSITE" id="PS50850">
    <property type="entry name" value="MFS"/>
    <property type="match status" value="1"/>
</dbReference>
<name>A0ABW3CBF9_9ACTN</name>
<sequence length="175" mass="18485">MAIERRAPEPLVRLGVLRSASLVRANAGAVMMTGSFFGFQFLVTLYLQELRGWSSLETGLAMLGLGVDAILSPLLTPLLVRRFGNTRVIFAGFLISLAGFGLFLRVGPDTVYALLLASTLLIGLYFALAYGPITIVATEDVDESEQGLASGLLNTAFQFGAAFGISAVTAVHVAA</sequence>
<evidence type="ECO:0000256" key="1">
    <source>
        <dbReference type="ARBA" id="ARBA00004651"/>
    </source>
</evidence>
<feature type="transmembrane region" description="Helical" evidence="7">
    <location>
        <begin position="27"/>
        <end position="47"/>
    </location>
</feature>
<feature type="transmembrane region" description="Helical" evidence="7">
    <location>
        <begin position="59"/>
        <end position="80"/>
    </location>
</feature>
<proteinExistence type="predicted"/>
<dbReference type="PANTHER" id="PTHR42718:SF46">
    <property type="entry name" value="BLR6921 PROTEIN"/>
    <property type="match status" value="1"/>
</dbReference>
<keyword evidence="4 7" id="KW-0812">Transmembrane</keyword>
<reference evidence="10" key="1">
    <citation type="journal article" date="2019" name="Int. J. Syst. Evol. Microbiol.">
        <title>The Global Catalogue of Microorganisms (GCM) 10K type strain sequencing project: providing services to taxonomists for standard genome sequencing and annotation.</title>
        <authorList>
            <consortium name="The Broad Institute Genomics Platform"/>
            <consortium name="The Broad Institute Genome Sequencing Center for Infectious Disease"/>
            <person name="Wu L."/>
            <person name="Ma J."/>
        </authorList>
    </citation>
    <scope>NUCLEOTIDE SEQUENCE [LARGE SCALE GENOMIC DNA]</scope>
    <source>
        <strain evidence="10">JCM 31696</strain>
    </source>
</reference>
<comment type="caution">
    <text evidence="9">The sequence shown here is derived from an EMBL/GenBank/DDBJ whole genome shotgun (WGS) entry which is preliminary data.</text>
</comment>
<organism evidence="9 10">
    <name type="scientific">Actinomadura adrarensis</name>
    <dbReference type="NCBI Taxonomy" id="1819600"/>
    <lineage>
        <taxon>Bacteria</taxon>
        <taxon>Bacillati</taxon>
        <taxon>Actinomycetota</taxon>
        <taxon>Actinomycetes</taxon>
        <taxon>Streptosporangiales</taxon>
        <taxon>Thermomonosporaceae</taxon>
        <taxon>Actinomadura</taxon>
    </lineage>
</organism>
<evidence type="ECO:0000256" key="3">
    <source>
        <dbReference type="ARBA" id="ARBA00022475"/>
    </source>
</evidence>
<comment type="subcellular location">
    <subcellularLocation>
        <location evidence="1">Cell membrane</location>
        <topology evidence="1">Multi-pass membrane protein</topology>
    </subcellularLocation>
</comment>
<evidence type="ECO:0000256" key="7">
    <source>
        <dbReference type="SAM" id="Phobius"/>
    </source>
</evidence>
<keyword evidence="3" id="KW-1003">Cell membrane</keyword>
<dbReference type="PANTHER" id="PTHR42718">
    <property type="entry name" value="MAJOR FACILITATOR SUPERFAMILY MULTIDRUG TRANSPORTER MFSC"/>
    <property type="match status" value="1"/>
</dbReference>
<keyword evidence="6 7" id="KW-0472">Membrane</keyword>
<feature type="transmembrane region" description="Helical" evidence="7">
    <location>
        <begin position="111"/>
        <end position="135"/>
    </location>
</feature>
<dbReference type="SUPFAM" id="SSF103473">
    <property type="entry name" value="MFS general substrate transporter"/>
    <property type="match status" value="1"/>
</dbReference>
<dbReference type="EMBL" id="JBHTIR010000809">
    <property type="protein sequence ID" value="MFD0851816.1"/>
    <property type="molecule type" value="Genomic_DNA"/>
</dbReference>
<keyword evidence="10" id="KW-1185">Reference proteome</keyword>
<dbReference type="InterPro" id="IPR020846">
    <property type="entry name" value="MFS_dom"/>
</dbReference>
<feature type="domain" description="Major facilitator superfamily (MFS) profile" evidence="8">
    <location>
        <begin position="1"/>
        <end position="175"/>
    </location>
</feature>
<dbReference type="Pfam" id="PF07690">
    <property type="entry name" value="MFS_1"/>
    <property type="match status" value="1"/>
</dbReference>